<dbReference type="AlphaFoldDB" id="A0A0B7MN14"/>
<accession>A0A0B7MN14</accession>
<keyword evidence="2" id="KW-0472">Membrane</keyword>
<keyword evidence="4" id="KW-1185">Reference proteome</keyword>
<dbReference type="EMBL" id="CDRZ01000251">
    <property type="protein sequence ID" value="CEO89618.1"/>
    <property type="molecule type" value="Genomic_DNA"/>
</dbReference>
<proteinExistence type="predicted"/>
<dbReference type="OrthoDB" id="1729902at2"/>
<sequence length="310" mass="34450">MTEGRYSCHLQADVAWRGVALLILKPEVLVMKVKYFGKLLIIGVIFASLIAGAGCSSKPQSKPVPKAPSPPGELKQLQTSLDELYNILKPESPGKAEGGQKKEQQSQEKEGDQQGDKKGKKAEETKKQAPTGIDWSKLQAQAEKIHDQWNSFEPKVVQAGARPENITGMEKELDTLAIKIAARDRSGVRLAANSAAGYLPDFMELYAELYAKKVQPDLYRMRVMTRDVLLRVDDGDWAAAEQDMLKMKTTWSKLLVQLEDTSKTETDKTHLSLLDLEGALGKRDQVLVLIKGNILEKNLDGMIKSQEMKM</sequence>
<gene>
    <name evidence="3" type="ORF">SSCH_530006</name>
</gene>
<feature type="compositionally biased region" description="Basic and acidic residues" evidence="1">
    <location>
        <begin position="92"/>
        <end position="127"/>
    </location>
</feature>
<keyword evidence="2" id="KW-1133">Transmembrane helix</keyword>
<evidence type="ECO:0000313" key="4">
    <source>
        <dbReference type="Proteomes" id="UP000046155"/>
    </source>
</evidence>
<dbReference type="Proteomes" id="UP000046155">
    <property type="component" value="Unassembled WGS sequence"/>
</dbReference>
<evidence type="ECO:0000256" key="2">
    <source>
        <dbReference type="SAM" id="Phobius"/>
    </source>
</evidence>
<evidence type="ECO:0000313" key="3">
    <source>
        <dbReference type="EMBL" id="CEO89618.1"/>
    </source>
</evidence>
<evidence type="ECO:0000256" key="1">
    <source>
        <dbReference type="SAM" id="MobiDB-lite"/>
    </source>
</evidence>
<reference evidence="4" key="1">
    <citation type="submission" date="2015-01" db="EMBL/GenBank/DDBJ databases">
        <authorList>
            <person name="Manzoor Shahid"/>
            <person name="Zubair Saima"/>
        </authorList>
    </citation>
    <scope>NUCLEOTIDE SEQUENCE [LARGE SCALE GENOMIC DNA]</scope>
    <source>
        <strain evidence="4">Sp3</strain>
    </source>
</reference>
<feature type="transmembrane region" description="Helical" evidence="2">
    <location>
        <begin position="35"/>
        <end position="54"/>
    </location>
</feature>
<dbReference type="RefSeq" id="WP_156972251.1">
    <property type="nucleotide sequence ID" value="NZ_CDRZ01000251.1"/>
</dbReference>
<keyword evidence="2" id="KW-0812">Transmembrane</keyword>
<name>A0A0B7MN14_9FIRM</name>
<protein>
    <submittedName>
        <fullName evidence="3">Uncharacterized protein</fullName>
    </submittedName>
</protein>
<organism evidence="3 4">
    <name type="scientific">Syntrophaceticus schinkii</name>
    <dbReference type="NCBI Taxonomy" id="499207"/>
    <lineage>
        <taxon>Bacteria</taxon>
        <taxon>Bacillati</taxon>
        <taxon>Bacillota</taxon>
        <taxon>Clostridia</taxon>
        <taxon>Thermoanaerobacterales</taxon>
        <taxon>Thermoanaerobacterales Family III. Incertae Sedis</taxon>
        <taxon>Syntrophaceticus</taxon>
    </lineage>
</organism>
<feature type="region of interest" description="Disordered" evidence="1">
    <location>
        <begin position="89"/>
        <end position="135"/>
    </location>
</feature>